<keyword evidence="3" id="KW-1185">Reference proteome</keyword>
<protein>
    <submittedName>
        <fullName evidence="2">Uncharacterized protein</fullName>
    </submittedName>
</protein>
<keyword evidence="1" id="KW-1133">Transmembrane helix</keyword>
<sequence length="44" mass="4873">MLGLFEGVSMAVIVIVSPAVISMLILSRKQGKRRFDDNLAQPRD</sequence>
<reference evidence="2 3" key="1">
    <citation type="submission" date="2015-01" db="EMBL/GenBank/DDBJ databases">
        <title>Vibrio sp. C1 JCM 19231 whole genome shotgun sequence.</title>
        <authorList>
            <person name="Sawabe T."/>
            <person name="Meirelles P."/>
            <person name="Feng G."/>
            <person name="Sayaka M."/>
            <person name="Hattori M."/>
            <person name="Ohkuma M."/>
        </authorList>
    </citation>
    <scope>NUCLEOTIDE SEQUENCE [LARGE SCALE GENOMIC DNA]</scope>
    <source>
        <strain evidence="3">JCM 19231</strain>
    </source>
</reference>
<feature type="transmembrane region" description="Helical" evidence="1">
    <location>
        <begin position="6"/>
        <end position="26"/>
    </location>
</feature>
<organism evidence="2 3">
    <name type="scientific">Vibrio ishigakensis</name>
    <dbReference type="NCBI Taxonomy" id="1481914"/>
    <lineage>
        <taxon>Bacteria</taxon>
        <taxon>Pseudomonadati</taxon>
        <taxon>Pseudomonadota</taxon>
        <taxon>Gammaproteobacteria</taxon>
        <taxon>Vibrionales</taxon>
        <taxon>Vibrionaceae</taxon>
        <taxon>Vibrio</taxon>
    </lineage>
</organism>
<keyword evidence="1" id="KW-0472">Membrane</keyword>
<comment type="caution">
    <text evidence="2">The sequence shown here is derived from an EMBL/GenBank/DDBJ whole genome shotgun (WGS) entry which is preliminary data.</text>
</comment>
<dbReference type="AlphaFoldDB" id="A0A0B8P3D1"/>
<evidence type="ECO:0000313" key="2">
    <source>
        <dbReference type="EMBL" id="GAM57464.1"/>
    </source>
</evidence>
<evidence type="ECO:0000313" key="3">
    <source>
        <dbReference type="Proteomes" id="UP000031671"/>
    </source>
</evidence>
<gene>
    <name evidence="2" type="ORF">JCM19231_1175</name>
</gene>
<dbReference type="Proteomes" id="UP000031671">
    <property type="component" value="Unassembled WGS sequence"/>
</dbReference>
<reference evidence="2 3" key="2">
    <citation type="submission" date="2015-01" db="EMBL/GenBank/DDBJ databases">
        <authorList>
            <consortium name="NBRP consortium"/>
            <person name="Sawabe T."/>
            <person name="Meirelles P."/>
            <person name="Feng G."/>
            <person name="Sayaka M."/>
            <person name="Hattori M."/>
            <person name="Ohkuma M."/>
        </authorList>
    </citation>
    <scope>NUCLEOTIDE SEQUENCE [LARGE SCALE GENOMIC DNA]</scope>
    <source>
        <strain evidence="3">JCM 19231</strain>
    </source>
</reference>
<accession>A0A0B8P3D1</accession>
<keyword evidence="1" id="KW-0812">Transmembrane</keyword>
<dbReference type="EMBL" id="BBRZ01000054">
    <property type="protein sequence ID" value="GAM57464.1"/>
    <property type="molecule type" value="Genomic_DNA"/>
</dbReference>
<name>A0A0B8P3D1_9VIBR</name>
<proteinExistence type="predicted"/>
<evidence type="ECO:0000256" key="1">
    <source>
        <dbReference type="SAM" id="Phobius"/>
    </source>
</evidence>